<dbReference type="InterPro" id="IPR005123">
    <property type="entry name" value="Oxoglu/Fe-dep_dioxygenase_dom"/>
</dbReference>
<proteinExistence type="inferred from homology"/>
<dbReference type="Proteomes" id="UP000305948">
    <property type="component" value="Unassembled WGS sequence"/>
</dbReference>
<evidence type="ECO:0000259" key="6">
    <source>
        <dbReference type="PROSITE" id="PS51471"/>
    </source>
</evidence>
<evidence type="ECO:0000256" key="2">
    <source>
        <dbReference type="ARBA" id="ARBA00022723"/>
    </source>
</evidence>
<dbReference type="InterPro" id="IPR027443">
    <property type="entry name" value="IPNS-like_sf"/>
</dbReference>
<dbReference type="AlphaFoldDB" id="A0A5C3MRB5"/>
<keyword evidence="8" id="KW-1185">Reference proteome</keyword>
<dbReference type="EMBL" id="ML213523">
    <property type="protein sequence ID" value="TFK47570.1"/>
    <property type="molecule type" value="Genomic_DNA"/>
</dbReference>
<dbReference type="SUPFAM" id="SSF51197">
    <property type="entry name" value="Clavaminate synthase-like"/>
    <property type="match status" value="1"/>
</dbReference>
<dbReference type="PANTHER" id="PTHR10209:SF881">
    <property type="entry name" value="FI07970P-RELATED"/>
    <property type="match status" value="1"/>
</dbReference>
<keyword evidence="4 5" id="KW-0408">Iron</keyword>
<dbReference type="PANTHER" id="PTHR10209">
    <property type="entry name" value="OXIDOREDUCTASE, 2OG-FE II OXYGENASE FAMILY PROTEIN"/>
    <property type="match status" value="1"/>
</dbReference>
<dbReference type="STRING" id="5364.A0A5C3MRB5"/>
<evidence type="ECO:0000313" key="7">
    <source>
        <dbReference type="EMBL" id="TFK47570.1"/>
    </source>
</evidence>
<keyword evidence="3 5" id="KW-0560">Oxidoreductase</keyword>
<protein>
    <submittedName>
        <fullName evidence="7">Clavaminate synthase-like protein</fullName>
    </submittedName>
</protein>
<organism evidence="7 8">
    <name type="scientific">Heliocybe sulcata</name>
    <dbReference type="NCBI Taxonomy" id="5364"/>
    <lineage>
        <taxon>Eukaryota</taxon>
        <taxon>Fungi</taxon>
        <taxon>Dikarya</taxon>
        <taxon>Basidiomycota</taxon>
        <taxon>Agaricomycotina</taxon>
        <taxon>Agaricomycetes</taxon>
        <taxon>Gloeophyllales</taxon>
        <taxon>Gloeophyllaceae</taxon>
        <taxon>Heliocybe</taxon>
    </lineage>
</organism>
<dbReference type="InterPro" id="IPR044861">
    <property type="entry name" value="IPNS-like_FE2OG_OXY"/>
</dbReference>
<feature type="domain" description="Fe2OG dioxygenase" evidence="6">
    <location>
        <begin position="74"/>
        <end position="213"/>
    </location>
</feature>
<dbReference type="PROSITE" id="PS51471">
    <property type="entry name" value="FE2OG_OXY"/>
    <property type="match status" value="1"/>
</dbReference>
<comment type="similarity">
    <text evidence="1 5">Belongs to the iron/ascorbate-dependent oxidoreductase family.</text>
</comment>
<dbReference type="Gene3D" id="2.60.120.330">
    <property type="entry name" value="B-lactam Antibiotic, Isopenicillin N Synthase, Chain"/>
    <property type="match status" value="1"/>
</dbReference>
<reference evidence="7 8" key="1">
    <citation type="journal article" date="2019" name="Nat. Ecol. Evol.">
        <title>Megaphylogeny resolves global patterns of mushroom evolution.</title>
        <authorList>
            <person name="Varga T."/>
            <person name="Krizsan K."/>
            <person name="Foldi C."/>
            <person name="Dima B."/>
            <person name="Sanchez-Garcia M."/>
            <person name="Sanchez-Ramirez S."/>
            <person name="Szollosi G.J."/>
            <person name="Szarkandi J.G."/>
            <person name="Papp V."/>
            <person name="Albert L."/>
            <person name="Andreopoulos W."/>
            <person name="Angelini C."/>
            <person name="Antonin V."/>
            <person name="Barry K.W."/>
            <person name="Bougher N.L."/>
            <person name="Buchanan P."/>
            <person name="Buyck B."/>
            <person name="Bense V."/>
            <person name="Catcheside P."/>
            <person name="Chovatia M."/>
            <person name="Cooper J."/>
            <person name="Damon W."/>
            <person name="Desjardin D."/>
            <person name="Finy P."/>
            <person name="Geml J."/>
            <person name="Haridas S."/>
            <person name="Hughes K."/>
            <person name="Justo A."/>
            <person name="Karasinski D."/>
            <person name="Kautmanova I."/>
            <person name="Kiss B."/>
            <person name="Kocsube S."/>
            <person name="Kotiranta H."/>
            <person name="LaButti K.M."/>
            <person name="Lechner B.E."/>
            <person name="Liimatainen K."/>
            <person name="Lipzen A."/>
            <person name="Lukacs Z."/>
            <person name="Mihaltcheva S."/>
            <person name="Morgado L.N."/>
            <person name="Niskanen T."/>
            <person name="Noordeloos M.E."/>
            <person name="Ohm R.A."/>
            <person name="Ortiz-Santana B."/>
            <person name="Ovrebo C."/>
            <person name="Racz N."/>
            <person name="Riley R."/>
            <person name="Savchenko A."/>
            <person name="Shiryaev A."/>
            <person name="Soop K."/>
            <person name="Spirin V."/>
            <person name="Szebenyi C."/>
            <person name="Tomsovsky M."/>
            <person name="Tulloss R.E."/>
            <person name="Uehling J."/>
            <person name="Grigoriev I.V."/>
            <person name="Vagvolgyi C."/>
            <person name="Papp T."/>
            <person name="Martin F.M."/>
            <person name="Miettinen O."/>
            <person name="Hibbett D.S."/>
            <person name="Nagy L.G."/>
        </authorList>
    </citation>
    <scope>NUCLEOTIDE SEQUENCE [LARGE SCALE GENOMIC DNA]</scope>
    <source>
        <strain evidence="7 8">OMC1185</strain>
    </source>
</reference>
<sequence length="295" mass="32965">MYFGYEHPDDHPHAGMPLHGKNQFPDADIPEMRGFVLQYIDEVVELGKTLCDAMSLSLGLDTHYIRQQFLEPEPIPLCRCFNYHAPGSSGSTEVWGIGEHTGECHAIVCSSVVDDAEDFGLLTILKQDSPGLQVRSPEGRWVDVPVVTDGFVVNGARSLPLITYRDYLDHSYLHPVGDMLDMLTGGRFKSRPHRVLPPAPGTQRISFPFFFDFAWTAKMIPLPLPPLSEEAQKEAEERWGGTTFRAVQGEWWQYLAKKVQKVFPDLKLPDFEANEVPSSRFAIEVPVAPPGTSAA</sequence>
<name>A0A5C3MRB5_9AGAM</name>
<evidence type="ECO:0000256" key="1">
    <source>
        <dbReference type="ARBA" id="ARBA00008056"/>
    </source>
</evidence>
<evidence type="ECO:0000256" key="5">
    <source>
        <dbReference type="RuleBase" id="RU003682"/>
    </source>
</evidence>
<dbReference type="GO" id="GO:0016491">
    <property type="term" value="F:oxidoreductase activity"/>
    <property type="evidence" value="ECO:0007669"/>
    <property type="project" value="UniProtKB-KW"/>
</dbReference>
<dbReference type="Pfam" id="PF03171">
    <property type="entry name" value="2OG-FeII_Oxy"/>
    <property type="match status" value="1"/>
</dbReference>
<evidence type="ECO:0000313" key="8">
    <source>
        <dbReference type="Proteomes" id="UP000305948"/>
    </source>
</evidence>
<accession>A0A5C3MRB5</accession>
<evidence type="ECO:0000256" key="3">
    <source>
        <dbReference type="ARBA" id="ARBA00023002"/>
    </source>
</evidence>
<dbReference type="OrthoDB" id="288590at2759"/>
<dbReference type="GO" id="GO:0046872">
    <property type="term" value="F:metal ion binding"/>
    <property type="evidence" value="ECO:0007669"/>
    <property type="project" value="UniProtKB-KW"/>
</dbReference>
<gene>
    <name evidence="7" type="ORF">OE88DRAFT_1665774</name>
</gene>
<evidence type="ECO:0000256" key="4">
    <source>
        <dbReference type="ARBA" id="ARBA00023004"/>
    </source>
</evidence>
<keyword evidence="2 5" id="KW-0479">Metal-binding</keyword>